<dbReference type="EMBL" id="BLAE01000027">
    <property type="protein sequence ID" value="GES11207.1"/>
    <property type="molecule type" value="Genomic_DNA"/>
</dbReference>
<gene>
    <name evidence="2" type="ORF">Amac_048040</name>
</gene>
<reference evidence="2 3" key="1">
    <citation type="submission" date="2019-10" db="EMBL/GenBank/DDBJ databases">
        <title>Whole genome shotgun sequence of Acrocarpospora macrocephala NBRC 16266.</title>
        <authorList>
            <person name="Ichikawa N."/>
            <person name="Kimura A."/>
            <person name="Kitahashi Y."/>
            <person name="Komaki H."/>
            <person name="Oguchi A."/>
        </authorList>
    </citation>
    <scope>NUCLEOTIDE SEQUENCE [LARGE SCALE GENOMIC DNA]</scope>
    <source>
        <strain evidence="2 3">NBRC 16266</strain>
    </source>
</reference>
<feature type="signal peptide" evidence="1">
    <location>
        <begin position="1"/>
        <end position="21"/>
    </location>
</feature>
<organism evidence="2 3">
    <name type="scientific">Acrocarpospora macrocephala</name>
    <dbReference type="NCBI Taxonomy" id="150177"/>
    <lineage>
        <taxon>Bacteria</taxon>
        <taxon>Bacillati</taxon>
        <taxon>Actinomycetota</taxon>
        <taxon>Actinomycetes</taxon>
        <taxon>Streptosporangiales</taxon>
        <taxon>Streptosporangiaceae</taxon>
        <taxon>Acrocarpospora</taxon>
    </lineage>
</organism>
<dbReference type="RefSeq" id="WP_155356583.1">
    <property type="nucleotide sequence ID" value="NZ_BAAAHL010000018.1"/>
</dbReference>
<evidence type="ECO:0000313" key="3">
    <source>
        <dbReference type="Proteomes" id="UP000331127"/>
    </source>
</evidence>
<sequence length="104" mass="10902">MMIVMYAAALAFAPIAVPVAGCDPSGCANTNTSGDTFNTGNSKNSGNYRTVSNNLNSGNFSTANGSTNTANSSLSLNNADGPQRIIVANRVVKRVIKHVVKRRR</sequence>
<evidence type="ECO:0000313" key="2">
    <source>
        <dbReference type="EMBL" id="GES11207.1"/>
    </source>
</evidence>
<dbReference type="OrthoDB" id="9943150at2"/>
<feature type="chain" id="PRO_5038707939" evidence="1">
    <location>
        <begin position="22"/>
        <end position="104"/>
    </location>
</feature>
<keyword evidence="1" id="KW-0732">Signal</keyword>
<keyword evidence="3" id="KW-1185">Reference proteome</keyword>
<proteinExistence type="predicted"/>
<protein>
    <submittedName>
        <fullName evidence="2">Uncharacterized protein</fullName>
    </submittedName>
</protein>
<evidence type="ECO:0000256" key="1">
    <source>
        <dbReference type="SAM" id="SignalP"/>
    </source>
</evidence>
<dbReference type="Proteomes" id="UP000331127">
    <property type="component" value="Unassembled WGS sequence"/>
</dbReference>
<dbReference type="AlphaFoldDB" id="A0A5M3WPF2"/>
<comment type="caution">
    <text evidence="2">The sequence shown here is derived from an EMBL/GenBank/DDBJ whole genome shotgun (WGS) entry which is preliminary data.</text>
</comment>
<name>A0A5M3WPF2_9ACTN</name>
<accession>A0A5M3WPF2</accession>